<evidence type="ECO:0000313" key="1">
    <source>
        <dbReference type="EMBL" id="SHI91790.1"/>
    </source>
</evidence>
<sequence length="142" mass="16317">MNEQMNRALYIGCALLLLVLAFTSFFSLYRDYRDYASRVREYTDTPGVATMETFSGCFGDMTGHEVANLLLARRRTDRERILNSLYEDTAGPSEFGELPELVIDGESYEDFRLESIDPDGTYQADIRFNAYGRPVRIEIRGR</sequence>
<gene>
    <name evidence="1" type="ORF">SAMN05444373_10154</name>
</gene>
<accession>A0A1M6F291</accession>
<dbReference type="AlphaFoldDB" id="A0A1M6F291"/>
<keyword evidence="2" id="KW-1185">Reference proteome</keyword>
<evidence type="ECO:0000313" key="2">
    <source>
        <dbReference type="Proteomes" id="UP000324781"/>
    </source>
</evidence>
<dbReference type="Proteomes" id="UP000324781">
    <property type="component" value="Unassembled WGS sequence"/>
</dbReference>
<dbReference type="EMBL" id="FQZP01000015">
    <property type="protein sequence ID" value="SHI91790.1"/>
    <property type="molecule type" value="Genomic_DNA"/>
</dbReference>
<organism evidence="1 2">
    <name type="scientific">Thermoclostridium caenicola</name>
    <dbReference type="NCBI Taxonomy" id="659425"/>
    <lineage>
        <taxon>Bacteria</taxon>
        <taxon>Bacillati</taxon>
        <taxon>Bacillota</taxon>
        <taxon>Clostridia</taxon>
        <taxon>Eubacteriales</taxon>
        <taxon>Oscillospiraceae</taxon>
        <taxon>Thermoclostridium</taxon>
    </lineage>
</organism>
<proteinExistence type="predicted"/>
<dbReference type="RefSeq" id="WP_149678395.1">
    <property type="nucleotide sequence ID" value="NZ_FQZP01000015.1"/>
</dbReference>
<reference evidence="1 2" key="1">
    <citation type="submission" date="2016-11" db="EMBL/GenBank/DDBJ databases">
        <authorList>
            <person name="Varghese N."/>
            <person name="Submissions S."/>
        </authorList>
    </citation>
    <scope>NUCLEOTIDE SEQUENCE [LARGE SCALE GENOMIC DNA]</scope>
    <source>
        <strain evidence="1 2">DSM 19027</strain>
    </source>
</reference>
<protein>
    <submittedName>
        <fullName evidence="1">Uncharacterized protein</fullName>
    </submittedName>
</protein>
<name>A0A1M6F291_9FIRM</name>